<protein>
    <submittedName>
        <fullName evidence="3">Membrane protein</fullName>
    </submittedName>
</protein>
<evidence type="ECO:0000313" key="3">
    <source>
        <dbReference type="EMBL" id="GAX08173.1"/>
    </source>
</evidence>
<organism evidence="3 4">
    <name type="scientific">Secundilactobacillus silagincola</name>
    <dbReference type="NCBI Taxonomy" id="1714681"/>
    <lineage>
        <taxon>Bacteria</taxon>
        <taxon>Bacillati</taxon>
        <taxon>Bacillota</taxon>
        <taxon>Bacilli</taxon>
        <taxon>Lactobacillales</taxon>
        <taxon>Lactobacillaceae</taxon>
        <taxon>Secundilactobacillus</taxon>
    </lineage>
</organism>
<dbReference type="PANTHER" id="PTHR14969:SF13">
    <property type="entry name" value="AT30094P"/>
    <property type="match status" value="1"/>
</dbReference>
<reference evidence="3 4" key="1">
    <citation type="submission" date="2015-11" db="EMBL/GenBank/DDBJ databases">
        <title>Draft genome sequences of new species of the genus Lactobacillus isolated from orchardgrass silage.</title>
        <authorList>
            <person name="Tohno M."/>
            <person name="Tanizawa Y."/>
            <person name="Arita M."/>
        </authorList>
    </citation>
    <scope>NUCLEOTIDE SEQUENCE [LARGE SCALE GENOMIC DNA]</scope>
    <source>
        <strain evidence="3 4">IWT5</strain>
    </source>
</reference>
<dbReference type="OrthoDB" id="9789113at2"/>
<dbReference type="Pfam" id="PF01569">
    <property type="entry name" value="PAP2"/>
    <property type="match status" value="1"/>
</dbReference>
<dbReference type="AlphaFoldDB" id="A0A1Z5J2A0"/>
<keyword evidence="1" id="KW-0812">Transmembrane</keyword>
<feature type="domain" description="Phosphatidic acid phosphatase type 2/haloperoxidase" evidence="2">
    <location>
        <begin position="83"/>
        <end position="197"/>
    </location>
</feature>
<feature type="transmembrane region" description="Helical" evidence="1">
    <location>
        <begin position="85"/>
        <end position="107"/>
    </location>
</feature>
<dbReference type="SUPFAM" id="SSF48317">
    <property type="entry name" value="Acid phosphatase/Vanadium-dependent haloperoxidase"/>
    <property type="match status" value="1"/>
</dbReference>
<feature type="transmembrane region" description="Helical" evidence="1">
    <location>
        <begin position="127"/>
        <end position="147"/>
    </location>
</feature>
<dbReference type="EMBL" id="BCMJ01000004">
    <property type="protein sequence ID" value="GAX08173.1"/>
    <property type="molecule type" value="Genomic_DNA"/>
</dbReference>
<dbReference type="InterPro" id="IPR000326">
    <property type="entry name" value="PAP2/HPO"/>
</dbReference>
<evidence type="ECO:0000259" key="2">
    <source>
        <dbReference type="SMART" id="SM00014"/>
    </source>
</evidence>
<feature type="transmembrane region" description="Helical" evidence="1">
    <location>
        <begin position="52"/>
        <end position="78"/>
    </location>
</feature>
<dbReference type="CDD" id="cd03392">
    <property type="entry name" value="PAP2_like_2"/>
    <property type="match status" value="1"/>
</dbReference>
<evidence type="ECO:0000313" key="4">
    <source>
        <dbReference type="Proteomes" id="UP000223370"/>
    </source>
</evidence>
<sequence length="218" mass="24033">MPARQKNLVGAGFLIVFTYLAYCVVTHAVWLQQFDSATATLLAGIVTPANSIVFKAIAFLGSPATVIGITCILCLWLWIRHSVILSLWIGGLQLFGSAIAEIIKKIVARPRPLHQLIPDTGFSFPSGHTFCTAIFVFTILMLVLPSIKKRNCQIVAIIAGIIWIMFVAISRVYFRDHFASDVIGSALLASGYWLLITPYETQIKNLIGKCLPERIQSL</sequence>
<comment type="caution">
    <text evidence="3">The sequence shown here is derived from an EMBL/GenBank/DDBJ whole genome shotgun (WGS) entry which is preliminary data.</text>
</comment>
<feature type="transmembrane region" description="Helical" evidence="1">
    <location>
        <begin position="12"/>
        <end position="32"/>
    </location>
</feature>
<accession>A0A1Z5J2A0</accession>
<dbReference type="Proteomes" id="UP000223370">
    <property type="component" value="Unassembled WGS sequence"/>
</dbReference>
<dbReference type="RefSeq" id="WP_098824680.1">
    <property type="nucleotide sequence ID" value="NZ_BCMJ01000004.1"/>
</dbReference>
<feature type="transmembrane region" description="Helical" evidence="1">
    <location>
        <begin position="178"/>
        <end position="196"/>
    </location>
</feature>
<gene>
    <name evidence="3" type="ORF">IWT5_01326</name>
</gene>
<dbReference type="InterPro" id="IPR036938">
    <property type="entry name" value="PAP2/HPO_sf"/>
</dbReference>
<keyword evidence="1" id="KW-0472">Membrane</keyword>
<evidence type="ECO:0000256" key="1">
    <source>
        <dbReference type="SAM" id="Phobius"/>
    </source>
</evidence>
<name>A0A1Z5J2A0_9LACO</name>
<proteinExistence type="predicted"/>
<dbReference type="PANTHER" id="PTHR14969">
    <property type="entry name" value="SPHINGOSINE-1-PHOSPHATE PHOSPHOHYDROLASE"/>
    <property type="match status" value="1"/>
</dbReference>
<dbReference type="SMART" id="SM00014">
    <property type="entry name" value="acidPPc"/>
    <property type="match status" value="1"/>
</dbReference>
<dbReference type="Gene3D" id="1.20.144.10">
    <property type="entry name" value="Phosphatidic acid phosphatase type 2/haloperoxidase"/>
    <property type="match status" value="2"/>
</dbReference>
<keyword evidence="1" id="KW-1133">Transmembrane helix</keyword>
<keyword evidence="4" id="KW-1185">Reference proteome</keyword>
<feature type="transmembrane region" description="Helical" evidence="1">
    <location>
        <begin position="154"/>
        <end position="172"/>
    </location>
</feature>